<dbReference type="EMBL" id="AP014940">
    <property type="protein sequence ID" value="BAV98316.1"/>
    <property type="molecule type" value="Genomic_DNA"/>
</dbReference>
<reference evidence="2 3" key="1">
    <citation type="journal article" date="2017" name="DNA Res.">
        <title>Complete genome sequence and expression profile of the commercial lytic enzyme producer Lysobacter enzymogenes M497-1.</title>
        <authorList>
            <person name="Takami H."/>
            <person name="Toyoda A."/>
            <person name="Uchiyama I."/>
            <person name="Itoh T."/>
            <person name="Takaki Y."/>
            <person name="Arai W."/>
            <person name="Nishi S."/>
            <person name="Kawai M."/>
            <person name="Shinya K."/>
            <person name="Ikeda H."/>
        </authorList>
    </citation>
    <scope>NUCLEOTIDE SEQUENCE [LARGE SCALE GENOMIC DNA]</scope>
    <source>
        <strain evidence="2 3">M497-1</strain>
    </source>
</reference>
<evidence type="ECO:0000256" key="1">
    <source>
        <dbReference type="SAM" id="SignalP"/>
    </source>
</evidence>
<keyword evidence="1" id="KW-0732">Signal</keyword>
<organism evidence="2 3">
    <name type="scientific">Lysobacter enzymogenes</name>
    <dbReference type="NCBI Taxonomy" id="69"/>
    <lineage>
        <taxon>Bacteria</taxon>
        <taxon>Pseudomonadati</taxon>
        <taxon>Pseudomonadota</taxon>
        <taxon>Gammaproteobacteria</taxon>
        <taxon>Lysobacterales</taxon>
        <taxon>Lysobacteraceae</taxon>
        <taxon>Lysobacter</taxon>
    </lineage>
</organism>
<proteinExistence type="predicted"/>
<accession>A0AAU9AHY8</accession>
<feature type="chain" id="PRO_5043762177" description="Lipoprotein" evidence="1">
    <location>
        <begin position="24"/>
        <end position="136"/>
    </location>
</feature>
<evidence type="ECO:0000313" key="2">
    <source>
        <dbReference type="EMBL" id="BAV98316.1"/>
    </source>
</evidence>
<dbReference type="PROSITE" id="PS51257">
    <property type="entry name" value="PROKAR_LIPOPROTEIN"/>
    <property type="match status" value="1"/>
</dbReference>
<gene>
    <name evidence="2" type="ORF">LEN_2829</name>
</gene>
<evidence type="ECO:0000313" key="3">
    <source>
        <dbReference type="Proteomes" id="UP000218824"/>
    </source>
</evidence>
<dbReference type="Proteomes" id="UP000218824">
    <property type="component" value="Chromosome"/>
</dbReference>
<sequence length="136" mass="14491">MKAIAQVIFAMAATLACCPAAQAGNQYYGEVAINPPARAASGALNAARRSQDPRAEIGCAVQYGFPQSQYPYPTEKQVYATCRALTSQARLDCISLDPIFIDMVRAISPSSLVTFAADENGLCVRMTVDNSSSHLP</sequence>
<dbReference type="KEGG" id="lem:LEN_2829"/>
<protein>
    <recommendedName>
        <fullName evidence="4">Lipoprotein</fullName>
    </recommendedName>
</protein>
<name>A0AAU9AHY8_LYSEN</name>
<dbReference type="RefSeq" id="WP_096378804.1">
    <property type="nucleotide sequence ID" value="NZ_AP014940.1"/>
</dbReference>
<evidence type="ECO:0008006" key="4">
    <source>
        <dbReference type="Google" id="ProtNLM"/>
    </source>
</evidence>
<feature type="signal peptide" evidence="1">
    <location>
        <begin position="1"/>
        <end position="23"/>
    </location>
</feature>
<dbReference type="AlphaFoldDB" id="A0AAU9AHY8"/>
<dbReference type="GeneID" id="83064668"/>